<dbReference type="GO" id="GO:0005576">
    <property type="term" value="C:extracellular region"/>
    <property type="evidence" value="ECO:0007669"/>
    <property type="project" value="UniProtKB-SubCell"/>
</dbReference>
<evidence type="ECO:0000256" key="16">
    <source>
        <dbReference type="PIRSR" id="PIRSR600823-2"/>
    </source>
</evidence>
<feature type="binding site" evidence="17">
    <location>
        <position position="211"/>
    </location>
    <ligand>
        <name>Ca(2+)</name>
        <dbReference type="ChEBI" id="CHEBI:29108"/>
        <label>2</label>
    </ligand>
</feature>
<evidence type="ECO:0000256" key="5">
    <source>
        <dbReference type="ARBA" id="ARBA00022525"/>
    </source>
</evidence>
<proteinExistence type="inferred from homology"/>
<keyword evidence="10 17" id="KW-0106">Calcium</keyword>
<sequence>MEMCRGKSLVIAVALSCLVLLSLGGQCYGQLQQGFYRGKCISNNDLDFFGRTSFKEEDVEKIVEQEVSREFFNDPKLAAALLRLLFHDCFVEGCDASILLDGTGSEKEAGANQSVRGYDVIERIKKVLERICPGVVSCADIIALATRDAVALASREKLRSPVKTGRKDGFVSLASNVDLPSSTISVSQSIDKFKLKGLSETEMVLLLGAHTVGMTHCGFFQDRLYRADEPMDADLRRALQARCPQDGSGSNNPVALDQGTPMAVDKSYFDQISTKRGILQIDQDLFTSGLTNKTVIEIAAKGFDFAVRFGQAMAKLGEVGVKTTEDQGEIRTTCGRVNFS</sequence>
<evidence type="ECO:0000256" key="7">
    <source>
        <dbReference type="ARBA" id="ARBA00022617"/>
    </source>
</evidence>
<dbReference type="GO" id="GO:0140825">
    <property type="term" value="F:lactoperoxidase activity"/>
    <property type="evidence" value="ECO:0007669"/>
    <property type="project" value="UniProtKB-EC"/>
</dbReference>
<evidence type="ECO:0000256" key="19">
    <source>
        <dbReference type="PIRSR" id="PIRSR600823-5"/>
    </source>
</evidence>
<protein>
    <recommendedName>
        <fullName evidence="4 20">Peroxidase</fullName>
        <ecNumber evidence="4 20">1.11.1.7</ecNumber>
    </recommendedName>
</protein>
<evidence type="ECO:0000256" key="10">
    <source>
        <dbReference type="ARBA" id="ARBA00022837"/>
    </source>
</evidence>
<comment type="similarity">
    <text evidence="3">Belongs to the peroxidase family. Ascorbate peroxidase subfamily.</text>
</comment>
<keyword evidence="7 20" id="KW-0349">Heme</keyword>
<dbReference type="InterPro" id="IPR010255">
    <property type="entry name" value="Haem_peroxidase_sf"/>
</dbReference>
<organism evidence="22 23">
    <name type="scientific">Morus notabilis</name>
    <dbReference type="NCBI Taxonomy" id="981085"/>
    <lineage>
        <taxon>Eukaryota</taxon>
        <taxon>Viridiplantae</taxon>
        <taxon>Streptophyta</taxon>
        <taxon>Embryophyta</taxon>
        <taxon>Tracheophyta</taxon>
        <taxon>Spermatophyta</taxon>
        <taxon>Magnoliopsida</taxon>
        <taxon>eudicotyledons</taxon>
        <taxon>Gunneridae</taxon>
        <taxon>Pentapetalae</taxon>
        <taxon>rosids</taxon>
        <taxon>fabids</taxon>
        <taxon>Rosales</taxon>
        <taxon>Moraceae</taxon>
        <taxon>Moreae</taxon>
        <taxon>Morus</taxon>
    </lineage>
</organism>
<dbReference type="PANTHER" id="PTHR31517:SF59">
    <property type="entry name" value="PEROXIDASE"/>
    <property type="match status" value="1"/>
</dbReference>
<dbReference type="AlphaFoldDB" id="W9RQ20"/>
<feature type="disulfide bond" evidence="19">
    <location>
        <begin position="89"/>
        <end position="94"/>
    </location>
</feature>
<dbReference type="eggNOG" id="ENOG502QPI1">
    <property type="taxonomic scope" value="Eukaryota"/>
</dbReference>
<gene>
    <name evidence="22" type="ORF">L484_016288</name>
</gene>
<feature type="binding site" evidence="16">
    <location>
        <position position="180"/>
    </location>
    <ligand>
        <name>substrate</name>
    </ligand>
</feature>
<dbReference type="FunFam" id="1.10.420.10:FF:000007">
    <property type="entry name" value="Peroxidase"/>
    <property type="match status" value="1"/>
</dbReference>
<keyword evidence="12 17" id="KW-0408">Iron</keyword>
<dbReference type="PROSITE" id="PS50873">
    <property type="entry name" value="PEROXIDASE_4"/>
    <property type="match status" value="1"/>
</dbReference>
<comment type="similarity">
    <text evidence="20">Belongs to the peroxidase family. Classical plant (class III) peroxidase subfamily.</text>
</comment>
<dbReference type="GO" id="GO:0046872">
    <property type="term" value="F:metal ion binding"/>
    <property type="evidence" value="ECO:0007669"/>
    <property type="project" value="UniProtKB-UniRule"/>
</dbReference>
<evidence type="ECO:0000256" key="11">
    <source>
        <dbReference type="ARBA" id="ARBA00023002"/>
    </source>
</evidence>
<dbReference type="SUPFAM" id="SSF48113">
    <property type="entry name" value="Heme-dependent peroxidases"/>
    <property type="match status" value="1"/>
</dbReference>
<comment type="subcellular location">
    <subcellularLocation>
        <location evidence="20">Secreted</location>
    </subcellularLocation>
</comment>
<dbReference type="EMBL" id="KE345044">
    <property type="protein sequence ID" value="EXB91218.1"/>
    <property type="molecule type" value="Genomic_DNA"/>
</dbReference>
<feature type="binding site" evidence="17">
    <location>
        <position position="88"/>
    </location>
    <ligand>
        <name>Ca(2+)</name>
        <dbReference type="ChEBI" id="CHEBI:29108"/>
        <label>1</label>
    </ligand>
</feature>
<dbReference type="PROSITE" id="PS00436">
    <property type="entry name" value="PEROXIDASE_2"/>
    <property type="match status" value="1"/>
</dbReference>
<feature type="binding site" evidence="17">
    <location>
        <position position="93"/>
    </location>
    <ligand>
        <name>Ca(2+)</name>
        <dbReference type="ChEBI" id="CHEBI:29108"/>
        <label>1</label>
    </ligand>
</feature>
<evidence type="ECO:0000256" key="15">
    <source>
        <dbReference type="PIRSR" id="PIRSR600823-1"/>
    </source>
</evidence>
<feature type="binding site" evidence="17">
    <location>
        <position position="95"/>
    </location>
    <ligand>
        <name>Ca(2+)</name>
        <dbReference type="ChEBI" id="CHEBI:29108"/>
        <label>1</label>
    </ligand>
</feature>
<evidence type="ECO:0000256" key="17">
    <source>
        <dbReference type="PIRSR" id="PIRSR600823-3"/>
    </source>
</evidence>
<feature type="disulfide bond" evidence="19">
    <location>
        <begin position="217"/>
        <end position="243"/>
    </location>
</feature>
<dbReference type="Proteomes" id="UP000030645">
    <property type="component" value="Unassembled WGS sequence"/>
</dbReference>
<evidence type="ECO:0000313" key="22">
    <source>
        <dbReference type="EMBL" id="EXB91218.1"/>
    </source>
</evidence>
<dbReference type="InterPro" id="IPR019793">
    <property type="entry name" value="Peroxidases_heam-ligand_BS"/>
</dbReference>
<keyword evidence="11 20" id="KW-0560">Oxidoreductase</keyword>
<feature type="site" description="Transition state stabilizer" evidence="18">
    <location>
        <position position="83"/>
    </location>
</feature>
<evidence type="ECO:0000256" key="9">
    <source>
        <dbReference type="ARBA" id="ARBA00022729"/>
    </source>
</evidence>
<evidence type="ECO:0000256" key="14">
    <source>
        <dbReference type="ARBA" id="ARBA00023324"/>
    </source>
</evidence>
<feature type="active site" description="Proton acceptor" evidence="15">
    <location>
        <position position="87"/>
    </location>
</feature>
<feature type="binding site" description="axial binding residue" evidence="17">
    <location>
        <position position="210"/>
    </location>
    <ligand>
        <name>heme b</name>
        <dbReference type="ChEBI" id="CHEBI:60344"/>
    </ligand>
    <ligandPart>
        <name>Fe</name>
        <dbReference type="ChEBI" id="CHEBI:18248"/>
    </ligandPart>
</feature>
<evidence type="ECO:0000259" key="21">
    <source>
        <dbReference type="PROSITE" id="PS50873"/>
    </source>
</evidence>
<dbReference type="KEGG" id="mnt:21399340"/>
<evidence type="ECO:0000256" key="13">
    <source>
        <dbReference type="ARBA" id="ARBA00023157"/>
    </source>
</evidence>
<dbReference type="EC" id="1.11.1.7" evidence="4 20"/>
<dbReference type="Gene3D" id="1.10.520.10">
    <property type="match status" value="1"/>
</dbReference>
<evidence type="ECO:0000256" key="3">
    <source>
        <dbReference type="ARBA" id="ARBA00006873"/>
    </source>
</evidence>
<comment type="cofactor">
    <cofactor evidence="17 20">
        <name>Ca(2+)</name>
        <dbReference type="ChEBI" id="CHEBI:29108"/>
    </cofactor>
    <text evidence="17 20">Binds 2 calcium ions per subunit.</text>
</comment>
<evidence type="ECO:0000256" key="4">
    <source>
        <dbReference type="ARBA" id="ARBA00012313"/>
    </source>
</evidence>
<feature type="binding site" evidence="17">
    <location>
        <position position="257"/>
    </location>
    <ligand>
        <name>Ca(2+)</name>
        <dbReference type="ChEBI" id="CHEBI:29108"/>
        <label>2</label>
    </ligand>
</feature>
<comment type="catalytic activity">
    <reaction evidence="1 20">
        <text>2 a phenolic donor + H2O2 = 2 a phenolic radical donor + 2 H2O</text>
        <dbReference type="Rhea" id="RHEA:56136"/>
        <dbReference type="ChEBI" id="CHEBI:15377"/>
        <dbReference type="ChEBI" id="CHEBI:16240"/>
        <dbReference type="ChEBI" id="CHEBI:139520"/>
        <dbReference type="ChEBI" id="CHEBI:139521"/>
        <dbReference type="EC" id="1.11.1.7"/>
    </reaction>
</comment>
<keyword evidence="9 20" id="KW-0732">Signal</keyword>
<evidence type="ECO:0000256" key="8">
    <source>
        <dbReference type="ARBA" id="ARBA00022723"/>
    </source>
</evidence>
<dbReference type="GO" id="GO:0042744">
    <property type="term" value="P:hydrogen peroxide catabolic process"/>
    <property type="evidence" value="ECO:0007669"/>
    <property type="project" value="UniProtKB-KW"/>
</dbReference>
<feature type="domain" description="Plant heme peroxidase family profile" evidence="21">
    <location>
        <begin position="30"/>
        <end position="338"/>
    </location>
</feature>
<dbReference type="PRINTS" id="PR00458">
    <property type="entry name" value="PEROXIDASE"/>
</dbReference>
<dbReference type="OrthoDB" id="2113341at2759"/>
<keyword evidence="5 20" id="KW-0964">Secreted</keyword>
<dbReference type="InterPro" id="IPR019794">
    <property type="entry name" value="Peroxidases_AS"/>
</dbReference>
<feature type="binding site" evidence="17">
    <location>
        <position position="265"/>
    </location>
    <ligand>
        <name>Ca(2+)</name>
        <dbReference type="ChEBI" id="CHEBI:29108"/>
        <label>2</label>
    </ligand>
</feature>
<dbReference type="PROSITE" id="PS00435">
    <property type="entry name" value="PEROXIDASE_1"/>
    <property type="match status" value="1"/>
</dbReference>
<keyword evidence="23" id="KW-1185">Reference proteome</keyword>
<dbReference type="InterPro" id="IPR002016">
    <property type="entry name" value="Haem_peroxidase"/>
</dbReference>
<dbReference type="PRINTS" id="PR00461">
    <property type="entry name" value="PLPEROXIDASE"/>
</dbReference>
<dbReference type="Pfam" id="PF00141">
    <property type="entry name" value="peroxidase"/>
    <property type="match status" value="1"/>
</dbReference>
<feature type="binding site" evidence="17">
    <location>
        <position position="106"/>
    </location>
    <ligand>
        <name>Ca(2+)</name>
        <dbReference type="ChEBI" id="CHEBI:29108"/>
        <label>1</label>
    </ligand>
</feature>
<feature type="binding site" evidence="17">
    <location>
        <position position="91"/>
    </location>
    <ligand>
        <name>Ca(2+)</name>
        <dbReference type="ChEBI" id="CHEBI:29108"/>
        <label>1</label>
    </ligand>
</feature>
<evidence type="ECO:0000313" key="23">
    <source>
        <dbReference type="Proteomes" id="UP000030645"/>
    </source>
</evidence>
<evidence type="ECO:0000256" key="1">
    <source>
        <dbReference type="ARBA" id="ARBA00000189"/>
    </source>
</evidence>
<keyword evidence="8 17" id="KW-0479">Metal-binding</keyword>
<keyword evidence="13 19" id="KW-1015">Disulfide bond</keyword>
<evidence type="ECO:0000256" key="12">
    <source>
        <dbReference type="ARBA" id="ARBA00023004"/>
    </source>
</evidence>
<evidence type="ECO:0000256" key="20">
    <source>
        <dbReference type="RuleBase" id="RU362060"/>
    </source>
</evidence>
<feature type="binding site" evidence="17">
    <location>
        <position position="97"/>
    </location>
    <ligand>
        <name>Ca(2+)</name>
        <dbReference type="ChEBI" id="CHEBI:29108"/>
        <label>1</label>
    </ligand>
</feature>
<feature type="signal peptide" evidence="20">
    <location>
        <begin position="1"/>
        <end position="24"/>
    </location>
</feature>
<feature type="disulfide bond" evidence="19">
    <location>
        <begin position="138"/>
        <end position="334"/>
    </location>
</feature>
<keyword evidence="6 20" id="KW-0575">Peroxidase</keyword>
<dbReference type="PANTHER" id="PTHR31517">
    <property type="match status" value="1"/>
</dbReference>
<dbReference type="STRING" id="981085.W9RQ20"/>
<dbReference type="CDD" id="cd00693">
    <property type="entry name" value="secretory_peroxidase"/>
    <property type="match status" value="1"/>
</dbReference>
<dbReference type="Gene3D" id="1.10.420.10">
    <property type="entry name" value="Peroxidase, domain 2"/>
    <property type="match status" value="1"/>
</dbReference>
<name>W9RQ20_9ROSA</name>
<feature type="chain" id="PRO_5005151893" description="Peroxidase" evidence="20">
    <location>
        <begin position="25"/>
        <end position="340"/>
    </location>
</feature>
<evidence type="ECO:0000256" key="2">
    <source>
        <dbReference type="ARBA" id="ARBA00002322"/>
    </source>
</evidence>
<comment type="function">
    <text evidence="2">Removal of H(2)O(2), oxidation of toxic reductants, biosynthesis and degradation of lignin, suberization, auxin catabolism, response to environmental stresses such as wounding, pathogen attack and oxidative stress. These functions might be dependent on each isozyme/isoform in each plant tissue.</text>
</comment>
<dbReference type="InterPro" id="IPR000823">
    <property type="entry name" value="Peroxidase_pln"/>
</dbReference>
<evidence type="ECO:0000256" key="6">
    <source>
        <dbReference type="ARBA" id="ARBA00022559"/>
    </source>
</evidence>
<keyword evidence="14 20" id="KW-0376">Hydrogen peroxide</keyword>
<comment type="cofactor">
    <cofactor evidence="17 20">
        <name>heme b</name>
        <dbReference type="ChEBI" id="CHEBI:60344"/>
    </cofactor>
    <text evidence="17 20">Binds 1 heme b (iron(II)-protoporphyrin IX) group per subunit.</text>
</comment>
<dbReference type="GO" id="GO:0020037">
    <property type="term" value="F:heme binding"/>
    <property type="evidence" value="ECO:0007669"/>
    <property type="project" value="UniProtKB-UniRule"/>
</dbReference>
<accession>W9RQ20</accession>
<feature type="binding site" evidence="17">
    <location>
        <position position="260"/>
    </location>
    <ligand>
        <name>Ca(2+)</name>
        <dbReference type="ChEBI" id="CHEBI:29108"/>
        <label>2</label>
    </ligand>
</feature>
<evidence type="ECO:0000256" key="18">
    <source>
        <dbReference type="PIRSR" id="PIRSR600823-4"/>
    </source>
</evidence>
<reference evidence="23" key="1">
    <citation type="submission" date="2013-01" db="EMBL/GenBank/DDBJ databases">
        <title>Draft Genome Sequence of a Mulberry Tree, Morus notabilis C.K. Schneid.</title>
        <authorList>
            <person name="He N."/>
            <person name="Zhao S."/>
        </authorList>
    </citation>
    <scope>NUCLEOTIDE SEQUENCE</scope>
</reference>
<dbReference type="GO" id="GO:0006979">
    <property type="term" value="P:response to oxidative stress"/>
    <property type="evidence" value="ECO:0007669"/>
    <property type="project" value="UniProtKB-UniRule"/>
</dbReference>
<dbReference type="InterPro" id="IPR033905">
    <property type="entry name" value="Secretory_peroxidase"/>
</dbReference>